<dbReference type="PANTHER" id="PTHR31394">
    <property type="entry name" value="TRANSMEMBRANE PROTEIN 199"/>
    <property type="match status" value="1"/>
</dbReference>
<dbReference type="InterPro" id="IPR021013">
    <property type="entry name" value="ATPase_Vma12"/>
</dbReference>
<accession>A0A195BTC5</accession>
<keyword evidence="6 8" id="KW-1133">Transmembrane helix</keyword>
<evidence type="ECO:0000256" key="8">
    <source>
        <dbReference type="SAM" id="Phobius"/>
    </source>
</evidence>
<comment type="similarity">
    <text evidence="2">Belongs to the BLOC1S5 family.</text>
</comment>
<proteinExistence type="inferred from homology"/>
<keyword evidence="10" id="KW-1185">Reference proteome</keyword>
<dbReference type="GO" id="GO:0030133">
    <property type="term" value="C:transport vesicle"/>
    <property type="evidence" value="ECO:0007669"/>
    <property type="project" value="InterPro"/>
</dbReference>
<evidence type="ECO:0000256" key="6">
    <source>
        <dbReference type="ARBA" id="ARBA00022989"/>
    </source>
</evidence>
<protein>
    <recommendedName>
        <fullName evidence="3">Biogenesis of lysosome-related organelles complex 1 subunit 5</fullName>
    </recommendedName>
</protein>
<keyword evidence="5" id="KW-0256">Endoplasmic reticulum</keyword>
<dbReference type="GO" id="GO:0031083">
    <property type="term" value="C:BLOC-1 complex"/>
    <property type="evidence" value="ECO:0007669"/>
    <property type="project" value="InterPro"/>
</dbReference>
<dbReference type="AlphaFoldDB" id="A0A195BTC5"/>
<reference evidence="9 10" key="1">
    <citation type="submission" date="2015-09" db="EMBL/GenBank/DDBJ databases">
        <title>Atta colombica WGS genome.</title>
        <authorList>
            <person name="Nygaard S."/>
            <person name="Hu H."/>
            <person name="Boomsma J."/>
            <person name="Zhang G."/>
        </authorList>
    </citation>
    <scope>NUCLEOTIDE SEQUENCE [LARGE SCALE GENOMIC DNA]</scope>
    <source>
        <strain evidence="9">Treedump-2</strain>
        <tissue evidence="9">Whole body</tissue>
    </source>
</reference>
<dbReference type="Proteomes" id="UP000078540">
    <property type="component" value="Unassembled WGS sequence"/>
</dbReference>
<organism evidence="9 10">
    <name type="scientific">Atta colombica</name>
    <dbReference type="NCBI Taxonomy" id="520822"/>
    <lineage>
        <taxon>Eukaryota</taxon>
        <taxon>Metazoa</taxon>
        <taxon>Ecdysozoa</taxon>
        <taxon>Arthropoda</taxon>
        <taxon>Hexapoda</taxon>
        <taxon>Insecta</taxon>
        <taxon>Pterygota</taxon>
        <taxon>Neoptera</taxon>
        <taxon>Endopterygota</taxon>
        <taxon>Hymenoptera</taxon>
        <taxon>Apocrita</taxon>
        <taxon>Aculeata</taxon>
        <taxon>Formicoidea</taxon>
        <taxon>Formicidae</taxon>
        <taxon>Myrmicinae</taxon>
        <taxon>Atta</taxon>
    </lineage>
</organism>
<dbReference type="InterPro" id="IPR017243">
    <property type="entry name" value="Bloc1s5"/>
</dbReference>
<gene>
    <name evidence="9" type="ORF">ALC53_01991</name>
</gene>
<feature type="transmembrane region" description="Helical" evidence="8">
    <location>
        <begin position="329"/>
        <end position="352"/>
    </location>
</feature>
<evidence type="ECO:0000256" key="2">
    <source>
        <dbReference type="ARBA" id="ARBA00010754"/>
    </source>
</evidence>
<evidence type="ECO:0000256" key="1">
    <source>
        <dbReference type="ARBA" id="ARBA00004477"/>
    </source>
</evidence>
<dbReference type="EMBL" id="KQ976417">
    <property type="protein sequence ID" value="KYM89679.1"/>
    <property type="molecule type" value="Genomic_DNA"/>
</dbReference>
<comment type="subcellular location">
    <subcellularLocation>
        <location evidence="1">Endoplasmic reticulum membrane</location>
        <topology evidence="1">Multi-pass membrane protein</topology>
    </subcellularLocation>
</comment>
<evidence type="ECO:0000256" key="7">
    <source>
        <dbReference type="ARBA" id="ARBA00023136"/>
    </source>
</evidence>
<dbReference type="PANTHER" id="PTHR31394:SF1">
    <property type="entry name" value="TRANSMEMBRANE PROTEIN 199"/>
    <property type="match status" value="1"/>
</dbReference>
<dbReference type="GO" id="GO:0005789">
    <property type="term" value="C:endoplasmic reticulum membrane"/>
    <property type="evidence" value="ECO:0007669"/>
    <property type="project" value="UniProtKB-SubCell"/>
</dbReference>
<evidence type="ECO:0000256" key="3">
    <source>
        <dbReference type="ARBA" id="ARBA00019580"/>
    </source>
</evidence>
<name>A0A195BTC5_9HYME</name>
<dbReference type="Pfam" id="PF11712">
    <property type="entry name" value="Vma12"/>
    <property type="match status" value="1"/>
</dbReference>
<dbReference type="GO" id="GO:0070072">
    <property type="term" value="P:vacuolar proton-transporting V-type ATPase complex assembly"/>
    <property type="evidence" value="ECO:0007669"/>
    <property type="project" value="InterPro"/>
</dbReference>
<evidence type="ECO:0000313" key="10">
    <source>
        <dbReference type="Proteomes" id="UP000078540"/>
    </source>
</evidence>
<evidence type="ECO:0000256" key="4">
    <source>
        <dbReference type="ARBA" id="ARBA00022692"/>
    </source>
</evidence>
<keyword evidence="7 8" id="KW-0472">Membrane</keyword>
<evidence type="ECO:0000256" key="5">
    <source>
        <dbReference type="ARBA" id="ARBA00022824"/>
    </source>
</evidence>
<feature type="transmembrane region" description="Helical" evidence="8">
    <location>
        <begin position="299"/>
        <end position="323"/>
    </location>
</feature>
<keyword evidence="4 8" id="KW-0812">Transmembrane</keyword>
<evidence type="ECO:0000313" key="9">
    <source>
        <dbReference type="EMBL" id="KYM89679.1"/>
    </source>
</evidence>
<dbReference type="Pfam" id="PF14942">
    <property type="entry name" value="Muted"/>
    <property type="match status" value="1"/>
</dbReference>
<sequence length="372" mass="43232">MSRVVYSTDIDMASVIKDTGEIWGRLFDHRPFIQGEVTFFLREFQEKRSDREVERLFKILEYTTELKESQLDRTEQLGDCHLPSLKANVDVALSMCNRVLQREENFDSDNILSENRLLRKKEWEKFINDMSNKCEKVDQTFQEKENEIQEFYSIVDPTVMIKPSKKLTDFILYDVKDTDGAPDGITSLHSKSKKFKKKKIANATLKIEDLRWLNKYLKENRKTATKKIYLHELFDDSDVILPTPKETPRNPELEARIQKLAAQQNNREYQAMTKSIDSSRKFLPEDSVAYQMKQINKQLIAVAQFIFSVIAGFAFGFIGVELIVEDLDFGFRLLLGIICALIIALAEIYFLALKLNEYGFDVTSKSTKSHQD</sequence>